<gene>
    <name evidence="2" type="ORF">HMPREF9004_0614</name>
</gene>
<comment type="caution">
    <text evidence="2">The sequence shown here is derived from an EMBL/GenBank/DDBJ whole genome shotgun (WGS) entry which is preliminary data.</text>
</comment>
<proteinExistence type="predicted"/>
<dbReference type="PANTHER" id="PTHR21174:SF0">
    <property type="entry name" value="HD PHOSPHOHYDROLASE FAMILY PROTEIN-RELATED"/>
    <property type="match status" value="1"/>
</dbReference>
<evidence type="ECO:0000313" key="3">
    <source>
        <dbReference type="Proteomes" id="UP000013015"/>
    </source>
</evidence>
<name>N6W7N1_9ACTO</name>
<keyword evidence="3" id="KW-1185">Reference proteome</keyword>
<dbReference type="Proteomes" id="UP000013015">
    <property type="component" value="Unassembled WGS sequence"/>
</dbReference>
<dbReference type="SUPFAM" id="SSF109604">
    <property type="entry name" value="HD-domain/PDEase-like"/>
    <property type="match status" value="1"/>
</dbReference>
<evidence type="ECO:0000256" key="1">
    <source>
        <dbReference type="SAM" id="MobiDB-lite"/>
    </source>
</evidence>
<evidence type="ECO:0000313" key="2">
    <source>
        <dbReference type="EMBL" id="ENO18565.1"/>
    </source>
</evidence>
<dbReference type="HOGENOM" id="CLU_051795_1_0_11"/>
<protein>
    <submittedName>
        <fullName evidence="2">Uncharacterized protein</fullName>
    </submittedName>
</protein>
<feature type="compositionally biased region" description="Basic residues" evidence="1">
    <location>
        <begin position="259"/>
        <end position="268"/>
    </location>
</feature>
<dbReference type="RefSeq" id="WP_005962343.1">
    <property type="nucleotide sequence ID" value="NZ_CP040505.1"/>
</dbReference>
<dbReference type="OrthoDB" id="9808993at2"/>
<sequence>MGAEAPQWLFSSFTDTMQEIGASASLERLDAEARDLVAHWSAPERRLHNTRHLIDVLAHIDELAATSHDPDVLRVAAWYHGIALNRCLSIRVQGTDPVSAENLCVHITRTRLLELGVSEDVIDRVAELLSYIARHRAPRTDVDAQVLVDADLAMLAVSPQEYKKFRENLRAELSDVEETEYLRARRAVVKQLLSFNPLYQSPLGEAWDSAARANLEVELAKLDSALRDCADDSSADEAEPDPSGSIDDEGRTATGTIIIKRRQLKKKASASPDEFTSTGLLPKIAPVPETQVLSSEEDSASSLEMAIEALDLPSTPSK</sequence>
<feature type="compositionally biased region" description="Acidic residues" evidence="1">
    <location>
        <begin position="231"/>
        <end position="240"/>
    </location>
</feature>
<organism evidence="2 3">
    <name type="scientific">Schaalia cardiffensis F0333</name>
    <dbReference type="NCBI Taxonomy" id="888050"/>
    <lineage>
        <taxon>Bacteria</taxon>
        <taxon>Bacillati</taxon>
        <taxon>Actinomycetota</taxon>
        <taxon>Actinomycetes</taxon>
        <taxon>Actinomycetales</taxon>
        <taxon>Actinomycetaceae</taxon>
        <taxon>Schaalia</taxon>
    </lineage>
</organism>
<dbReference type="PATRIC" id="fig|888050.3.peg.586"/>
<dbReference type="Gene3D" id="1.10.3210.10">
    <property type="entry name" value="Hypothetical protein af1432"/>
    <property type="match status" value="1"/>
</dbReference>
<reference evidence="2 3" key="1">
    <citation type="submission" date="2013-03" db="EMBL/GenBank/DDBJ databases">
        <title>Reference genome for the Human Microbiome Project.</title>
        <authorList>
            <person name="Aqrawi P."/>
            <person name="Ayvaz T."/>
            <person name="Bess C."/>
            <person name="Blankenburg K."/>
            <person name="Coyle M."/>
            <person name="Deng J."/>
            <person name="Forbes L."/>
            <person name="Fowler G."/>
            <person name="Francisco L."/>
            <person name="Fu Q."/>
            <person name="Gibbs R."/>
            <person name="Gross S."/>
            <person name="Gubbala S."/>
            <person name="Hale W."/>
            <person name="Hemphill L."/>
            <person name="Highlander S."/>
            <person name="Hirani K."/>
            <person name="Jackson L."/>
            <person name="Jakkamsetti A."/>
            <person name="Javaid M."/>
            <person name="Jayaseelan J.C."/>
            <person name="Jiang H."/>
            <person name="Joshi V."/>
            <person name="Korchina V."/>
            <person name="Kovar C."/>
            <person name="Lara F."/>
            <person name="Lee S."/>
            <person name="Liu Y."/>
            <person name="Mata R."/>
            <person name="Mathew T."/>
            <person name="Munidasa M."/>
            <person name="Muzny D."/>
            <person name="Nazareth L."/>
            <person name="Ngo R."/>
            <person name="Nguyen L."/>
            <person name="Nguyen N."/>
            <person name="Okwuonu G."/>
            <person name="Ongeri F."/>
            <person name="Palculict T."/>
            <person name="Patil S."/>
            <person name="Petrosino J."/>
            <person name="Pham C."/>
            <person name="Pham P."/>
            <person name="Pu L.-L."/>
            <person name="Qin X."/>
            <person name="Qu J."/>
            <person name="Reid J."/>
            <person name="Ross M."/>
            <person name="Ruth R."/>
            <person name="Saada N."/>
            <person name="San Lucas F."/>
            <person name="Santibanez J."/>
            <person name="Shang Y."/>
            <person name="Simmons D."/>
            <person name="Song X.-Z."/>
            <person name="Tang L.-Y."/>
            <person name="Thornton R."/>
            <person name="Warren J."/>
            <person name="Weissenberger G."/>
            <person name="Wilczek-Boney K."/>
            <person name="Worley K."/>
            <person name="Youmans B."/>
            <person name="Zhang J."/>
            <person name="Zhang L."/>
            <person name="Zhao Z."/>
            <person name="Zhou C."/>
            <person name="Zhu D."/>
            <person name="Zhu Y."/>
        </authorList>
    </citation>
    <scope>NUCLEOTIDE SEQUENCE [LARGE SCALE GENOMIC DNA]</scope>
    <source>
        <strain evidence="2 3">F0333</strain>
    </source>
</reference>
<dbReference type="AlphaFoldDB" id="N6W7N1"/>
<dbReference type="STRING" id="888050.HMPREF9004_0614"/>
<dbReference type="PANTHER" id="PTHR21174">
    <property type="match status" value="1"/>
</dbReference>
<accession>N6W7N1</accession>
<dbReference type="InterPro" id="IPR009218">
    <property type="entry name" value="HD_phosphohydro"/>
</dbReference>
<dbReference type="EMBL" id="AQHZ01000010">
    <property type="protein sequence ID" value="ENO18565.1"/>
    <property type="molecule type" value="Genomic_DNA"/>
</dbReference>
<dbReference type="eggNOG" id="COG4339">
    <property type="taxonomic scope" value="Bacteria"/>
</dbReference>
<feature type="region of interest" description="Disordered" evidence="1">
    <location>
        <begin position="230"/>
        <end position="318"/>
    </location>
</feature>